<reference evidence="1 2" key="1">
    <citation type="submission" date="2023-05" db="EMBL/GenBank/DDBJ databases">
        <title>B98-5 Cell Line De Novo Hybrid Assembly: An Optical Mapping Approach.</title>
        <authorList>
            <person name="Kananen K."/>
            <person name="Auerbach J.A."/>
            <person name="Kautto E."/>
            <person name="Blachly J.S."/>
        </authorList>
    </citation>
    <scope>NUCLEOTIDE SEQUENCE [LARGE SCALE GENOMIC DNA]</scope>
    <source>
        <strain evidence="1">B95-8</strain>
        <tissue evidence="1">Cell line</tissue>
    </source>
</reference>
<accession>A0ABQ9W2W1</accession>
<evidence type="ECO:0000313" key="1">
    <source>
        <dbReference type="EMBL" id="KAK2115810.1"/>
    </source>
</evidence>
<sequence>KGMKNIVYNSRYGHKTFIEKDISIEVVPFIENISKEADDTPLSDRNIPNNENMITIMPVHSALEYDADNYVFAPVEKISDPLTEETIVTNNCNALESHEFYAGAAVSEHFSQGTSTDISTRKKHQSLIFKEENPSNDTAVLKGHHSSQI</sequence>
<gene>
    <name evidence="1" type="ORF">P7K49_006436</name>
</gene>
<proteinExistence type="predicted"/>
<organism evidence="1 2">
    <name type="scientific">Saguinus oedipus</name>
    <name type="common">Cotton-top tamarin</name>
    <name type="synonym">Oedipomidas oedipus</name>
    <dbReference type="NCBI Taxonomy" id="9490"/>
    <lineage>
        <taxon>Eukaryota</taxon>
        <taxon>Metazoa</taxon>
        <taxon>Chordata</taxon>
        <taxon>Craniata</taxon>
        <taxon>Vertebrata</taxon>
        <taxon>Euteleostomi</taxon>
        <taxon>Mammalia</taxon>
        <taxon>Eutheria</taxon>
        <taxon>Euarchontoglires</taxon>
        <taxon>Primates</taxon>
        <taxon>Haplorrhini</taxon>
        <taxon>Platyrrhini</taxon>
        <taxon>Cebidae</taxon>
        <taxon>Callitrichinae</taxon>
        <taxon>Saguinus</taxon>
    </lineage>
</organism>
<comment type="caution">
    <text evidence="1">The sequence shown here is derived from an EMBL/GenBank/DDBJ whole genome shotgun (WGS) entry which is preliminary data.</text>
</comment>
<name>A0ABQ9W2W1_SAGOE</name>
<protein>
    <submittedName>
        <fullName evidence="1">Uncharacterized protein</fullName>
    </submittedName>
</protein>
<dbReference type="Proteomes" id="UP001266305">
    <property type="component" value="Unassembled WGS sequence"/>
</dbReference>
<dbReference type="EMBL" id="JASSZA010000003">
    <property type="protein sequence ID" value="KAK2115810.1"/>
    <property type="molecule type" value="Genomic_DNA"/>
</dbReference>
<evidence type="ECO:0000313" key="2">
    <source>
        <dbReference type="Proteomes" id="UP001266305"/>
    </source>
</evidence>
<keyword evidence="2" id="KW-1185">Reference proteome</keyword>
<feature type="non-terminal residue" evidence="1">
    <location>
        <position position="1"/>
    </location>
</feature>